<comment type="caution">
    <text evidence="1">The sequence shown here is derived from an EMBL/GenBank/DDBJ whole genome shotgun (WGS) entry which is preliminary data.</text>
</comment>
<gene>
    <name evidence="1" type="ORF">F6J89_03155</name>
</gene>
<name>A0A6B3N0P6_9CYAN</name>
<accession>A0A6B3N0P6</accession>
<dbReference type="EMBL" id="JAAHFQ010000040">
    <property type="protein sequence ID" value="NER26639.1"/>
    <property type="molecule type" value="Genomic_DNA"/>
</dbReference>
<sequence>MTQSSICNHFIHGKIISGNVYEIVARTADLTDQDQLNTIVETCQLLFAESPNANPQMKAIGIFWYQESIILLQAMYAINANKQFVTDAFDRPFHQYRYVLIPIDFVTNHLRGRTFRLLSWITQQPIPLFPKQETNLQPLSIPHLNQGELDKEVKKIQKCLTETNSQGQPLLLSALAALLNQQRILIDSIPETILPTFYLESILLLLPASLRNYFSVAMGYLNEEYCQWAKLIIKFNGSPQKRKFDEDLFWLNRNTKKLEGKADQYTQRHNFVDDILRPIANATDRIPELLKRLDEITDDVGTLENPAYLKIVVRLIPVLPENLQEKVWEKWLPEKAEDEWHNIIQLIDDSLGLFVAWNKLGNYLKLDSVAQLTEICELMRQIWMRLPGDKRIQILQKLQEKENIFVAEKLLKSNFLQWHPLEAESNELISEICQLVQQTWISLPSEKLAQIIPPIQQDIFLTEKLLERKLLQWRPLEAETSELISQICQLIRQTWISLPGDKLIPILQEIQQNIFLAEKLLESNFLQWRPLEAESTEVVGKLRILCKKVVTHKSQQNWEQGWKFATCLAKDNIFREPKESFLLLDASFCTDVLAQHLYNSFNFKFAPLLPCVEAMTILESQWYQQLKSEGVQVAELLKRLLSQRNDVLENLQQLAQLTGINDAEKDYLYKAFLVNWVPSFAEARKLLDTIISDIQLSGNKFSRSKLEQTCEWFENEKPELRDIFYNLQQETIDWSTWEKLSNVLYENPQDCADLLDRVVGNIFPKKVMSKWLTIITNEEDLRKVFLEKSSVWQVLEHGDFVDIVFSSPQYAATLTRCCRDSGRYDWIKGDLLHYLCHSSIEQKHMDEDLKTLVTSPNIVERFTNEDWWNLQQLRWGLKFDLVLPFKDLTTTDQLKELIFNQAISIVNNFTEPEYRQSLFKDCATWGLNSEQLKLIAIQVVKSFTEPEQTERFLRGYSLDKNEQKKILVEAPSQAYNVGLILPHLYCNGKVIAPQEEPKLVQLLLQAGLGATGERADLKKFFVDVLINQILPNNNLIIALKRWREQVIATHQELYEEAFSEASQEFVSKISARNYCFESFIKLAKYIIMLDQNELSKEADLMYRAFLKTIPSELLPRQLSAK</sequence>
<reference evidence="1" key="1">
    <citation type="submission" date="2019-11" db="EMBL/GenBank/DDBJ databases">
        <title>Genomic insights into an expanded diversity of filamentous marine cyanobacteria reveals the extraordinary biosynthetic potential of Moorea and Okeania.</title>
        <authorList>
            <person name="Ferreira Leao T."/>
            <person name="Wang M."/>
            <person name="Moss N."/>
            <person name="Da Silva R."/>
            <person name="Sanders J."/>
            <person name="Nurk S."/>
            <person name="Gurevich A."/>
            <person name="Humphrey G."/>
            <person name="Reher R."/>
            <person name="Zhu Q."/>
            <person name="Belda-Ferre P."/>
            <person name="Glukhov E."/>
            <person name="Rex R."/>
            <person name="Dorrestein P.C."/>
            <person name="Knight R."/>
            <person name="Pevzner P."/>
            <person name="Gerwick W.H."/>
            <person name="Gerwick L."/>
        </authorList>
    </citation>
    <scope>NUCLEOTIDE SEQUENCE</scope>
    <source>
        <strain evidence="1">SIO1C4</strain>
    </source>
</reference>
<dbReference type="AlphaFoldDB" id="A0A6B3N0P6"/>
<proteinExistence type="predicted"/>
<organism evidence="1">
    <name type="scientific">Symploca sp. SIO1C4</name>
    <dbReference type="NCBI Taxonomy" id="2607765"/>
    <lineage>
        <taxon>Bacteria</taxon>
        <taxon>Bacillati</taxon>
        <taxon>Cyanobacteriota</taxon>
        <taxon>Cyanophyceae</taxon>
        <taxon>Coleofasciculales</taxon>
        <taxon>Coleofasciculaceae</taxon>
        <taxon>Symploca</taxon>
    </lineage>
</organism>
<evidence type="ECO:0000313" key="1">
    <source>
        <dbReference type="EMBL" id="NER26639.1"/>
    </source>
</evidence>
<protein>
    <submittedName>
        <fullName evidence="1">Uncharacterized protein</fullName>
    </submittedName>
</protein>